<organism evidence="1 2">
    <name type="scientific">Trifolium medium</name>
    <dbReference type="NCBI Taxonomy" id="97028"/>
    <lineage>
        <taxon>Eukaryota</taxon>
        <taxon>Viridiplantae</taxon>
        <taxon>Streptophyta</taxon>
        <taxon>Embryophyta</taxon>
        <taxon>Tracheophyta</taxon>
        <taxon>Spermatophyta</taxon>
        <taxon>Magnoliopsida</taxon>
        <taxon>eudicotyledons</taxon>
        <taxon>Gunneridae</taxon>
        <taxon>Pentapetalae</taxon>
        <taxon>rosids</taxon>
        <taxon>fabids</taxon>
        <taxon>Fabales</taxon>
        <taxon>Fabaceae</taxon>
        <taxon>Papilionoideae</taxon>
        <taxon>50 kb inversion clade</taxon>
        <taxon>NPAAA clade</taxon>
        <taxon>Hologalegina</taxon>
        <taxon>IRL clade</taxon>
        <taxon>Trifolieae</taxon>
        <taxon>Trifolium</taxon>
    </lineage>
</organism>
<name>A0A392SGP6_9FABA</name>
<reference evidence="1 2" key="1">
    <citation type="journal article" date="2018" name="Front. Plant Sci.">
        <title>Red Clover (Trifolium pratense) and Zigzag Clover (T. medium) - A Picture of Genomic Similarities and Differences.</title>
        <authorList>
            <person name="Dluhosova J."/>
            <person name="Istvanek J."/>
            <person name="Nedelnik J."/>
            <person name="Repkova J."/>
        </authorList>
    </citation>
    <scope>NUCLEOTIDE SEQUENCE [LARGE SCALE GENOMIC DNA]</scope>
    <source>
        <strain evidence="2">cv. 10/8</strain>
        <tissue evidence="1">Leaf</tissue>
    </source>
</reference>
<evidence type="ECO:0000313" key="1">
    <source>
        <dbReference type="EMBL" id="MCI48068.1"/>
    </source>
</evidence>
<dbReference type="Proteomes" id="UP000265520">
    <property type="component" value="Unassembled WGS sequence"/>
</dbReference>
<feature type="non-terminal residue" evidence="1">
    <location>
        <position position="1"/>
    </location>
</feature>
<dbReference type="EMBL" id="LXQA010381120">
    <property type="protein sequence ID" value="MCI48068.1"/>
    <property type="molecule type" value="Genomic_DNA"/>
</dbReference>
<comment type="caution">
    <text evidence="1">The sequence shown here is derived from an EMBL/GenBank/DDBJ whole genome shotgun (WGS) entry which is preliminary data.</text>
</comment>
<protein>
    <submittedName>
        <fullName evidence="1">Uncharacterized protein</fullName>
    </submittedName>
</protein>
<keyword evidence="2" id="KW-1185">Reference proteome</keyword>
<sequence length="25" mass="2749">ERGEEPLVKAAMIAARKLNAARKLL</sequence>
<dbReference type="AlphaFoldDB" id="A0A392SGP6"/>
<proteinExistence type="predicted"/>
<evidence type="ECO:0000313" key="2">
    <source>
        <dbReference type="Proteomes" id="UP000265520"/>
    </source>
</evidence>
<accession>A0A392SGP6</accession>